<reference evidence="2" key="2">
    <citation type="submission" date="2015-01" db="EMBL/GenBank/DDBJ databases">
        <title>Evolutionary Origins and Diversification of the Mycorrhizal Mutualists.</title>
        <authorList>
            <consortium name="DOE Joint Genome Institute"/>
            <consortium name="Mycorrhizal Genomics Consortium"/>
            <person name="Kohler A."/>
            <person name="Kuo A."/>
            <person name="Nagy L.G."/>
            <person name="Floudas D."/>
            <person name="Copeland A."/>
            <person name="Barry K.W."/>
            <person name="Cichocki N."/>
            <person name="Veneault-Fourrey C."/>
            <person name="LaButti K."/>
            <person name="Lindquist E.A."/>
            <person name="Lipzen A."/>
            <person name="Lundell T."/>
            <person name="Morin E."/>
            <person name="Murat C."/>
            <person name="Riley R."/>
            <person name="Ohm R."/>
            <person name="Sun H."/>
            <person name="Tunlid A."/>
            <person name="Henrissat B."/>
            <person name="Grigoriev I.V."/>
            <person name="Hibbett D.S."/>
            <person name="Martin F."/>
        </authorList>
    </citation>
    <scope>NUCLEOTIDE SEQUENCE [LARGE SCALE GENOMIC DNA]</scope>
    <source>
        <strain evidence="2">UH-Slu-Lm8-n1</strain>
    </source>
</reference>
<organism evidence="1 2">
    <name type="scientific">Suillus luteus UH-Slu-Lm8-n1</name>
    <dbReference type="NCBI Taxonomy" id="930992"/>
    <lineage>
        <taxon>Eukaryota</taxon>
        <taxon>Fungi</taxon>
        <taxon>Dikarya</taxon>
        <taxon>Basidiomycota</taxon>
        <taxon>Agaricomycotina</taxon>
        <taxon>Agaricomycetes</taxon>
        <taxon>Agaricomycetidae</taxon>
        <taxon>Boletales</taxon>
        <taxon>Suillineae</taxon>
        <taxon>Suillaceae</taxon>
        <taxon>Suillus</taxon>
    </lineage>
</organism>
<dbReference type="AlphaFoldDB" id="A0A0D0AF14"/>
<name>A0A0D0AF14_9AGAM</name>
<evidence type="ECO:0000313" key="1">
    <source>
        <dbReference type="EMBL" id="KIK40296.1"/>
    </source>
</evidence>
<accession>A0A0D0AF14</accession>
<keyword evidence="2" id="KW-1185">Reference proteome</keyword>
<evidence type="ECO:0000313" key="2">
    <source>
        <dbReference type="Proteomes" id="UP000054485"/>
    </source>
</evidence>
<protein>
    <submittedName>
        <fullName evidence="1">Uncharacterized protein</fullName>
    </submittedName>
</protein>
<reference evidence="1 2" key="1">
    <citation type="submission" date="2014-04" db="EMBL/GenBank/DDBJ databases">
        <authorList>
            <consortium name="DOE Joint Genome Institute"/>
            <person name="Kuo A."/>
            <person name="Ruytinx J."/>
            <person name="Rineau F."/>
            <person name="Colpaert J."/>
            <person name="Kohler A."/>
            <person name="Nagy L.G."/>
            <person name="Floudas D."/>
            <person name="Copeland A."/>
            <person name="Barry K.W."/>
            <person name="Cichocki N."/>
            <person name="Veneault-Fourrey C."/>
            <person name="LaButti K."/>
            <person name="Lindquist E.A."/>
            <person name="Lipzen A."/>
            <person name="Lundell T."/>
            <person name="Morin E."/>
            <person name="Murat C."/>
            <person name="Sun H."/>
            <person name="Tunlid A."/>
            <person name="Henrissat B."/>
            <person name="Grigoriev I.V."/>
            <person name="Hibbett D.S."/>
            <person name="Martin F."/>
            <person name="Nordberg H.P."/>
            <person name="Cantor M.N."/>
            <person name="Hua S.X."/>
        </authorList>
    </citation>
    <scope>NUCLEOTIDE SEQUENCE [LARGE SCALE GENOMIC DNA]</scope>
    <source>
        <strain evidence="1 2">UH-Slu-Lm8-n1</strain>
    </source>
</reference>
<dbReference type="Proteomes" id="UP000054485">
    <property type="component" value="Unassembled WGS sequence"/>
</dbReference>
<dbReference type="InParanoid" id="A0A0D0AF14"/>
<gene>
    <name evidence="1" type="ORF">CY34DRAFT_807341</name>
</gene>
<dbReference type="HOGENOM" id="CLU_2544114_0_0_1"/>
<dbReference type="EMBL" id="KN835307">
    <property type="protein sequence ID" value="KIK40296.1"/>
    <property type="molecule type" value="Genomic_DNA"/>
</dbReference>
<sequence length="83" mass="9405">MSHLASYVKSECHGQVLFKLLYREHAIANAIGFAYASHSPAFSVHLSFFCICFPSLYRHLPYNSCCALNLYTCLKIHHLEVAV</sequence>
<proteinExistence type="predicted"/>